<dbReference type="FunFam" id="3.30.160.60:FF:001102">
    <property type="entry name" value="Transcription factor IIIA"/>
    <property type="match status" value="1"/>
</dbReference>
<evidence type="ECO:0000256" key="5">
    <source>
        <dbReference type="ARBA" id="ARBA00022833"/>
    </source>
</evidence>
<evidence type="ECO:0000259" key="12">
    <source>
        <dbReference type="PROSITE" id="PS50157"/>
    </source>
</evidence>
<dbReference type="GO" id="GO:0000978">
    <property type="term" value="F:RNA polymerase II cis-regulatory region sequence-specific DNA binding"/>
    <property type="evidence" value="ECO:0007669"/>
    <property type="project" value="TreeGrafter"/>
</dbReference>
<dbReference type="OrthoDB" id="6077919at2759"/>
<keyword evidence="14" id="KW-1185">Reference proteome</keyword>
<proteinExistence type="inferred from homology"/>
<dbReference type="Gene3D" id="3.30.160.60">
    <property type="entry name" value="Classic Zinc Finger"/>
    <property type="match status" value="2"/>
</dbReference>
<feature type="compositionally biased region" description="Low complexity" evidence="11">
    <location>
        <begin position="205"/>
        <end position="222"/>
    </location>
</feature>
<evidence type="ECO:0000313" key="13">
    <source>
        <dbReference type="EMBL" id="TGZ81850.1"/>
    </source>
</evidence>
<feature type="domain" description="C2H2-type" evidence="12">
    <location>
        <begin position="322"/>
        <end position="351"/>
    </location>
</feature>
<evidence type="ECO:0000256" key="9">
    <source>
        <dbReference type="ARBA" id="ARBA00038474"/>
    </source>
</evidence>
<protein>
    <recommendedName>
        <fullName evidence="12">C2H2-type domain-containing protein</fullName>
    </recommendedName>
</protein>
<dbReference type="Proteomes" id="UP000298138">
    <property type="component" value="Unassembled WGS sequence"/>
</dbReference>
<evidence type="ECO:0000313" key="14">
    <source>
        <dbReference type="Proteomes" id="UP000298138"/>
    </source>
</evidence>
<feature type="domain" description="C2H2-type" evidence="12">
    <location>
        <begin position="294"/>
        <end position="321"/>
    </location>
</feature>
<accession>A0A4S2MYN7</accession>
<evidence type="ECO:0000256" key="8">
    <source>
        <dbReference type="ARBA" id="ARBA00023242"/>
    </source>
</evidence>
<keyword evidence="8" id="KW-0539">Nucleus</keyword>
<dbReference type="InterPro" id="IPR013087">
    <property type="entry name" value="Znf_C2H2_type"/>
</dbReference>
<dbReference type="STRING" id="341454.A0A4S2MYN7"/>
<evidence type="ECO:0000256" key="10">
    <source>
        <dbReference type="PROSITE-ProRule" id="PRU00042"/>
    </source>
</evidence>
<keyword evidence="6" id="KW-0805">Transcription regulation</keyword>
<dbReference type="PROSITE" id="PS50157">
    <property type="entry name" value="ZINC_FINGER_C2H2_2"/>
    <property type="match status" value="2"/>
</dbReference>
<evidence type="ECO:0000256" key="2">
    <source>
        <dbReference type="ARBA" id="ARBA00022723"/>
    </source>
</evidence>
<dbReference type="GO" id="GO:0000981">
    <property type="term" value="F:DNA-binding transcription factor activity, RNA polymerase II-specific"/>
    <property type="evidence" value="ECO:0007669"/>
    <property type="project" value="TreeGrafter"/>
</dbReference>
<dbReference type="PANTHER" id="PTHR23233:SF84">
    <property type="entry name" value="FI23031P1"/>
    <property type="match status" value="1"/>
</dbReference>
<keyword evidence="7" id="KW-0804">Transcription</keyword>
<keyword evidence="5" id="KW-0862">Zinc</keyword>
<dbReference type="SMART" id="SM00355">
    <property type="entry name" value="ZnF_C2H2"/>
    <property type="match status" value="2"/>
</dbReference>
<comment type="similarity">
    <text evidence="9">Belongs to the sal C2H2-type zinc-finger protein family.</text>
</comment>
<dbReference type="AlphaFoldDB" id="A0A4S2MYN7"/>
<keyword evidence="2" id="KW-0479">Metal-binding</keyword>
<evidence type="ECO:0000256" key="4">
    <source>
        <dbReference type="ARBA" id="ARBA00022771"/>
    </source>
</evidence>
<dbReference type="PANTHER" id="PTHR23233">
    <property type="entry name" value="SAL-LIKE PROTEIN"/>
    <property type="match status" value="1"/>
</dbReference>
<gene>
    <name evidence="13" type="ORF">EX30DRAFT_348254</name>
</gene>
<dbReference type="GO" id="GO:0008270">
    <property type="term" value="F:zinc ion binding"/>
    <property type="evidence" value="ECO:0007669"/>
    <property type="project" value="UniProtKB-KW"/>
</dbReference>
<dbReference type="Pfam" id="PF00096">
    <property type="entry name" value="zf-C2H2"/>
    <property type="match status" value="2"/>
</dbReference>
<evidence type="ECO:0000256" key="6">
    <source>
        <dbReference type="ARBA" id="ARBA00023015"/>
    </source>
</evidence>
<dbReference type="FunCoup" id="A0A4S2MYN7">
    <property type="interactions" value="255"/>
</dbReference>
<evidence type="ECO:0000256" key="11">
    <source>
        <dbReference type="SAM" id="MobiDB-lite"/>
    </source>
</evidence>
<dbReference type="EMBL" id="ML220117">
    <property type="protein sequence ID" value="TGZ81850.1"/>
    <property type="molecule type" value="Genomic_DNA"/>
</dbReference>
<dbReference type="GO" id="GO:0005634">
    <property type="term" value="C:nucleus"/>
    <property type="evidence" value="ECO:0007669"/>
    <property type="project" value="UniProtKB-SubCell"/>
</dbReference>
<sequence>MALDAHRRPQQPPMQFMHHDPVGPQFTNPWTQSQMQNAAAGLHSLGKPQYRDNDASYMNPPTAALGPNNMRNLSPSTGSYTSAPSMMSAVTGVPTFSSAEMTQMTMAPTSAPSPTTCGATYVPSISTSFDHSVPSRTISPERRLSHPTLSNPLYLGADLLAKPRQASLTDFTYRPPRHDLDFNTMDSARNMVVMSQSIPRPRQDSTSSAYPSTHSASSSISSSHSFPYYNGAGSVDSSATEYSDNGNTYSDHTAQLRQPMPTLPLPRQGFAAPVPNQMMTTFSSRITSSTQKKHKCKVCDKRFTRPSSLQTHTYSHTGEKPFACEHQGCGRRFSVVSNLRRHKKVHQGKGQTA</sequence>
<dbReference type="InterPro" id="IPR036236">
    <property type="entry name" value="Znf_C2H2_sf"/>
</dbReference>
<evidence type="ECO:0000256" key="7">
    <source>
        <dbReference type="ARBA" id="ARBA00023163"/>
    </source>
</evidence>
<reference evidence="13 14" key="1">
    <citation type="submission" date="2019-04" db="EMBL/GenBank/DDBJ databases">
        <title>Comparative genomics and transcriptomics to analyze fruiting body development in filamentous ascomycetes.</title>
        <authorList>
            <consortium name="DOE Joint Genome Institute"/>
            <person name="Lutkenhaus R."/>
            <person name="Traeger S."/>
            <person name="Breuer J."/>
            <person name="Kuo A."/>
            <person name="Lipzen A."/>
            <person name="Pangilinan J."/>
            <person name="Dilworth D."/>
            <person name="Sandor L."/>
            <person name="Poggeler S."/>
            <person name="Barry K."/>
            <person name="Grigoriev I.V."/>
            <person name="Nowrousian M."/>
        </authorList>
    </citation>
    <scope>NUCLEOTIDE SEQUENCE [LARGE SCALE GENOMIC DNA]</scope>
    <source>
        <strain evidence="13 14">CBS 389.68</strain>
    </source>
</reference>
<dbReference type="PROSITE" id="PS00028">
    <property type="entry name" value="ZINC_FINGER_C2H2_1"/>
    <property type="match status" value="2"/>
</dbReference>
<dbReference type="InParanoid" id="A0A4S2MYN7"/>
<organism evidence="13 14">
    <name type="scientific">Ascodesmis nigricans</name>
    <dbReference type="NCBI Taxonomy" id="341454"/>
    <lineage>
        <taxon>Eukaryota</taxon>
        <taxon>Fungi</taxon>
        <taxon>Dikarya</taxon>
        <taxon>Ascomycota</taxon>
        <taxon>Pezizomycotina</taxon>
        <taxon>Pezizomycetes</taxon>
        <taxon>Pezizales</taxon>
        <taxon>Ascodesmidaceae</taxon>
        <taxon>Ascodesmis</taxon>
    </lineage>
</organism>
<dbReference type="InterPro" id="IPR051565">
    <property type="entry name" value="Sal_C2H2-zinc-finger"/>
</dbReference>
<evidence type="ECO:0000256" key="1">
    <source>
        <dbReference type="ARBA" id="ARBA00004123"/>
    </source>
</evidence>
<comment type="subcellular location">
    <subcellularLocation>
        <location evidence="1">Nucleus</location>
    </subcellularLocation>
</comment>
<name>A0A4S2MYN7_9PEZI</name>
<dbReference type="SUPFAM" id="SSF57667">
    <property type="entry name" value="beta-beta-alpha zinc fingers"/>
    <property type="match status" value="1"/>
</dbReference>
<evidence type="ECO:0000256" key="3">
    <source>
        <dbReference type="ARBA" id="ARBA00022737"/>
    </source>
</evidence>
<dbReference type="FunFam" id="3.30.160.60:FF:000793">
    <property type="entry name" value="C2H2 finger domain protein FlbC"/>
    <property type="match status" value="1"/>
</dbReference>
<keyword evidence="3" id="KW-0677">Repeat</keyword>
<keyword evidence="4 10" id="KW-0863">Zinc-finger</keyword>
<feature type="region of interest" description="Disordered" evidence="11">
    <location>
        <begin position="197"/>
        <end position="222"/>
    </location>
</feature>